<dbReference type="UniPathway" id="UPA00865">
    <property type="reaction ID" value="UER00834"/>
</dbReference>
<dbReference type="SUPFAM" id="SSF56784">
    <property type="entry name" value="HAD-like"/>
    <property type="match status" value="1"/>
</dbReference>
<dbReference type="GO" id="GO:0019253">
    <property type="term" value="P:reductive pentose-phosphate cycle"/>
    <property type="evidence" value="ECO:0007669"/>
    <property type="project" value="UniProtKB-KW"/>
</dbReference>
<comment type="pathway">
    <text evidence="3 13">Organic acid metabolism; glycolate biosynthesis; glycolate from 2-phosphoglycolate: step 1/1.</text>
</comment>
<keyword evidence="7" id="KW-0113">Calvin cycle</keyword>
<evidence type="ECO:0000256" key="9">
    <source>
        <dbReference type="ARBA" id="ARBA00022801"/>
    </source>
</evidence>
<dbReference type="InterPro" id="IPR050155">
    <property type="entry name" value="HAD-like_hydrolase_sf"/>
</dbReference>
<dbReference type="SFLD" id="SFLDG01135">
    <property type="entry name" value="C1.5.6:_HAD__Beta-PGM__Phospha"/>
    <property type="match status" value="1"/>
</dbReference>
<dbReference type="EMBL" id="CP051685">
    <property type="protein sequence ID" value="QJD99434.1"/>
    <property type="molecule type" value="Genomic_DNA"/>
</dbReference>
<evidence type="ECO:0000256" key="10">
    <source>
        <dbReference type="ARBA" id="ARBA00022842"/>
    </source>
</evidence>
<gene>
    <name evidence="14" type="ORF">HH212_04860</name>
</gene>
<evidence type="ECO:0000256" key="2">
    <source>
        <dbReference type="ARBA" id="ARBA00001946"/>
    </source>
</evidence>
<dbReference type="SFLD" id="SFLDG01129">
    <property type="entry name" value="C1.5:_HAD__Beta-PGM__Phosphata"/>
    <property type="match status" value="1"/>
</dbReference>
<dbReference type="GO" id="GO:0005829">
    <property type="term" value="C:cytosol"/>
    <property type="evidence" value="ECO:0007669"/>
    <property type="project" value="TreeGrafter"/>
</dbReference>
<dbReference type="PANTHER" id="PTHR43434">
    <property type="entry name" value="PHOSPHOGLYCOLATE PHOSPHATASE"/>
    <property type="match status" value="1"/>
</dbReference>
<dbReference type="NCBIfam" id="TIGR01549">
    <property type="entry name" value="HAD-SF-IA-v1"/>
    <property type="match status" value="1"/>
</dbReference>
<comment type="subunit">
    <text evidence="5">Homotrimer.</text>
</comment>
<dbReference type="InterPro" id="IPR006439">
    <property type="entry name" value="HAD-SF_hydro_IA"/>
</dbReference>
<dbReference type="PRINTS" id="PR00413">
    <property type="entry name" value="HADHALOGNASE"/>
</dbReference>
<evidence type="ECO:0000256" key="5">
    <source>
        <dbReference type="ARBA" id="ARBA00011233"/>
    </source>
</evidence>
<dbReference type="RefSeq" id="WP_169434329.1">
    <property type="nucleotide sequence ID" value="NZ_CP051685.1"/>
</dbReference>
<dbReference type="AlphaFoldDB" id="A0A7Z2VV20"/>
<feature type="binding site" evidence="13">
    <location>
        <position position="177"/>
    </location>
    <ligand>
        <name>Mg(2+)</name>
        <dbReference type="ChEBI" id="CHEBI:18420"/>
    </ligand>
</feature>
<dbReference type="Gene3D" id="3.40.50.1000">
    <property type="entry name" value="HAD superfamily/HAD-like"/>
    <property type="match status" value="1"/>
</dbReference>
<dbReference type="GO" id="GO:0008967">
    <property type="term" value="F:phosphoglycolate phosphatase activity"/>
    <property type="evidence" value="ECO:0007669"/>
    <property type="project" value="UniProtKB-UniRule"/>
</dbReference>
<feature type="active site" description="Nucleophile" evidence="13">
    <location>
        <position position="14"/>
    </location>
</feature>
<keyword evidence="11 13" id="KW-0119">Carbohydrate metabolism</keyword>
<evidence type="ECO:0000256" key="6">
    <source>
        <dbReference type="ARBA" id="ARBA00013078"/>
    </source>
</evidence>
<evidence type="ECO:0000256" key="1">
    <source>
        <dbReference type="ARBA" id="ARBA00000830"/>
    </source>
</evidence>
<dbReference type="FunFam" id="3.40.50.1000:FF:000022">
    <property type="entry name" value="Phosphoglycolate phosphatase"/>
    <property type="match status" value="1"/>
</dbReference>
<reference evidence="14 15" key="1">
    <citation type="submission" date="2020-04" db="EMBL/GenBank/DDBJ databases">
        <title>Genome sequencing of novel species.</title>
        <authorList>
            <person name="Heo J."/>
            <person name="Kim S.-J."/>
            <person name="Kim J.-S."/>
            <person name="Hong S.-B."/>
            <person name="Kwon S.-W."/>
        </authorList>
    </citation>
    <scope>NUCLEOTIDE SEQUENCE [LARGE SCALE GENOMIC DNA]</scope>
    <source>
        <strain evidence="14 15">GN2-R2</strain>
    </source>
</reference>
<evidence type="ECO:0000256" key="12">
    <source>
        <dbReference type="ARBA" id="ARBA00059247"/>
    </source>
</evidence>
<feature type="binding site" evidence="13">
    <location>
        <position position="16"/>
    </location>
    <ligand>
        <name>Mg(2+)</name>
        <dbReference type="ChEBI" id="CHEBI:18420"/>
    </ligand>
</feature>
<accession>A0A7Z2VV20</accession>
<evidence type="ECO:0000313" key="14">
    <source>
        <dbReference type="EMBL" id="QJD99434.1"/>
    </source>
</evidence>
<dbReference type="InterPro" id="IPR023214">
    <property type="entry name" value="HAD_sf"/>
</dbReference>
<dbReference type="InterPro" id="IPR037512">
    <property type="entry name" value="PGPase_prok"/>
</dbReference>
<protein>
    <recommendedName>
        <fullName evidence="6 13">Phosphoglycolate phosphatase</fullName>
        <shortName evidence="13">PGP</shortName>
        <shortName evidence="13">PGPase</shortName>
        <ecNumber evidence="6 13">3.1.3.18</ecNumber>
    </recommendedName>
</protein>
<dbReference type="Gene3D" id="1.10.150.240">
    <property type="entry name" value="Putative phosphatase, domain 2"/>
    <property type="match status" value="1"/>
</dbReference>
<dbReference type="GO" id="GO:0046872">
    <property type="term" value="F:metal ion binding"/>
    <property type="evidence" value="ECO:0007669"/>
    <property type="project" value="UniProtKB-KW"/>
</dbReference>
<dbReference type="Proteomes" id="UP000502415">
    <property type="component" value="Chromosome"/>
</dbReference>
<proteinExistence type="inferred from homology"/>
<dbReference type="InterPro" id="IPR023198">
    <property type="entry name" value="PGP-like_dom2"/>
</dbReference>
<dbReference type="SFLD" id="SFLDS00003">
    <property type="entry name" value="Haloacid_Dehalogenase"/>
    <property type="match status" value="1"/>
</dbReference>
<dbReference type="GO" id="GO:0006281">
    <property type="term" value="P:DNA repair"/>
    <property type="evidence" value="ECO:0007669"/>
    <property type="project" value="TreeGrafter"/>
</dbReference>
<evidence type="ECO:0000256" key="11">
    <source>
        <dbReference type="ARBA" id="ARBA00023277"/>
    </source>
</evidence>
<evidence type="ECO:0000313" key="15">
    <source>
        <dbReference type="Proteomes" id="UP000502415"/>
    </source>
</evidence>
<evidence type="ECO:0000256" key="13">
    <source>
        <dbReference type="HAMAP-Rule" id="MF_00495"/>
    </source>
</evidence>
<dbReference type="NCBIfam" id="TIGR01449">
    <property type="entry name" value="PGP_bact"/>
    <property type="match status" value="1"/>
</dbReference>
<comment type="function">
    <text evidence="12 13">Specifically catalyzes the dephosphorylation of 2-phosphoglycolate. Is involved in the dissimilation of the intracellular 2-phosphoglycolate formed during the DNA repair of 3'-phosphoglycolate ends, a major class of DNA lesions induced by oxidative stress.</text>
</comment>
<dbReference type="EC" id="3.1.3.18" evidence="6 13"/>
<keyword evidence="9 13" id="KW-0378">Hydrolase</keyword>
<dbReference type="KEGG" id="mfy:HH212_04860"/>
<dbReference type="Pfam" id="PF00702">
    <property type="entry name" value="Hydrolase"/>
    <property type="match status" value="1"/>
</dbReference>
<dbReference type="NCBIfam" id="NF009695">
    <property type="entry name" value="PRK13222.1-2"/>
    <property type="match status" value="1"/>
</dbReference>
<name>A0A7Z2VV20_9BURK</name>
<dbReference type="CDD" id="cd16417">
    <property type="entry name" value="HAD_PGPase"/>
    <property type="match status" value="1"/>
</dbReference>
<dbReference type="GO" id="GO:0046295">
    <property type="term" value="P:glycolate biosynthetic process"/>
    <property type="evidence" value="ECO:0007669"/>
    <property type="project" value="UniProtKB-UniRule"/>
</dbReference>
<evidence type="ECO:0000256" key="7">
    <source>
        <dbReference type="ARBA" id="ARBA00022567"/>
    </source>
</evidence>
<evidence type="ECO:0000256" key="4">
    <source>
        <dbReference type="ARBA" id="ARBA00006171"/>
    </source>
</evidence>
<dbReference type="InterPro" id="IPR036412">
    <property type="entry name" value="HAD-like_sf"/>
</dbReference>
<keyword evidence="15" id="KW-1185">Reference proteome</keyword>
<comment type="similarity">
    <text evidence="4 13">Belongs to the HAD-like hydrolase superfamily. CbbY/CbbZ/Gph/YieH family.</text>
</comment>
<keyword evidence="8 13" id="KW-0479">Metal-binding</keyword>
<feature type="binding site" evidence="13">
    <location>
        <position position="14"/>
    </location>
    <ligand>
        <name>Mg(2+)</name>
        <dbReference type="ChEBI" id="CHEBI:18420"/>
    </ligand>
</feature>
<dbReference type="NCBIfam" id="TIGR01509">
    <property type="entry name" value="HAD-SF-IA-v3"/>
    <property type="match status" value="1"/>
</dbReference>
<dbReference type="PANTHER" id="PTHR43434:SF1">
    <property type="entry name" value="PHOSPHOGLYCOLATE PHOSPHATASE"/>
    <property type="match status" value="1"/>
</dbReference>
<evidence type="ECO:0000256" key="3">
    <source>
        <dbReference type="ARBA" id="ARBA00004818"/>
    </source>
</evidence>
<comment type="cofactor">
    <cofactor evidence="2 13">
        <name>Mg(2+)</name>
        <dbReference type="ChEBI" id="CHEBI:18420"/>
    </cofactor>
</comment>
<evidence type="ECO:0000256" key="8">
    <source>
        <dbReference type="ARBA" id="ARBA00022723"/>
    </source>
</evidence>
<sequence>MTTCAAPIRAVIVDLDGTMLHTVPDFELALNGMRAELGLEPVTQDIVTPLVGKGSERLIRDVLARDFDAARIDAVFAQAMASYQRHYLAINGSRTTLFPDVIEGLQALAAQGLRLACVTNKPIAFATPLLAQKGLAGYFEIVYGGDSLARKKPDPLPLLQVCRDVDLAPAQVVAIGDSSNDAEAARAAGCRVLTVPYGYNHGKPVQDIDSDGIVDSILSAAAWISSYNAECMQTTHAQANQLI</sequence>
<organism evidence="14 15">
    <name type="scientific">Massilia forsythiae</name>
    <dbReference type="NCBI Taxonomy" id="2728020"/>
    <lineage>
        <taxon>Bacteria</taxon>
        <taxon>Pseudomonadati</taxon>
        <taxon>Pseudomonadota</taxon>
        <taxon>Betaproteobacteria</taxon>
        <taxon>Burkholderiales</taxon>
        <taxon>Oxalobacteraceae</taxon>
        <taxon>Telluria group</taxon>
        <taxon>Massilia</taxon>
    </lineage>
</organism>
<comment type="catalytic activity">
    <reaction evidence="1 13">
        <text>2-phosphoglycolate + H2O = glycolate + phosphate</text>
        <dbReference type="Rhea" id="RHEA:14369"/>
        <dbReference type="ChEBI" id="CHEBI:15377"/>
        <dbReference type="ChEBI" id="CHEBI:29805"/>
        <dbReference type="ChEBI" id="CHEBI:43474"/>
        <dbReference type="ChEBI" id="CHEBI:58033"/>
        <dbReference type="EC" id="3.1.3.18"/>
    </reaction>
</comment>
<keyword evidence="10 13" id="KW-0460">Magnesium</keyword>
<dbReference type="HAMAP" id="MF_00495">
    <property type="entry name" value="GPH_hydrolase_bact"/>
    <property type="match status" value="1"/>
</dbReference>